<reference evidence="1 2" key="1">
    <citation type="submission" date="2020-05" db="EMBL/GenBank/DDBJ databases">
        <title>Streptobacillus felis strain LHL191014123.</title>
        <authorList>
            <person name="Fawzy A."/>
            <person name="Rau J."/>
            <person name="Risse K."/>
            <person name="Schauerte N."/>
            <person name="Geiger C."/>
            <person name="Blom J."/>
            <person name="Imirzalioglu C."/>
            <person name="Falgenhauer J."/>
            <person name="Bach A."/>
            <person name="Herden C."/>
            <person name="Eisenberg T."/>
        </authorList>
    </citation>
    <scope>NUCLEOTIDE SEQUENCE [LARGE SCALE GENOMIC DNA]</scope>
    <source>
        <strain evidence="1 2">LHL191014123</strain>
    </source>
</reference>
<evidence type="ECO:0000313" key="2">
    <source>
        <dbReference type="Proteomes" id="UP000526184"/>
    </source>
</evidence>
<protein>
    <submittedName>
        <fullName evidence="1">Uncharacterized protein</fullName>
    </submittedName>
</protein>
<dbReference type="AlphaFoldDB" id="A0A7Z0PEA6"/>
<keyword evidence="2" id="KW-1185">Reference proteome</keyword>
<organism evidence="1 2">
    <name type="scientific">Streptobacillus felis</name>
    <dbReference type="NCBI Taxonomy" id="1384509"/>
    <lineage>
        <taxon>Bacteria</taxon>
        <taxon>Fusobacteriati</taxon>
        <taxon>Fusobacteriota</taxon>
        <taxon>Fusobacteriia</taxon>
        <taxon>Fusobacteriales</taxon>
        <taxon>Leptotrichiaceae</taxon>
        <taxon>Streptobacillus</taxon>
    </lineage>
</organism>
<comment type="caution">
    <text evidence="1">The sequence shown here is derived from an EMBL/GenBank/DDBJ whole genome shotgun (WGS) entry which is preliminary data.</text>
</comment>
<gene>
    <name evidence="1" type="ORF">HP397_01225</name>
</gene>
<accession>A0A7Z0PEA6</accession>
<dbReference type="EMBL" id="JABMKT010000003">
    <property type="protein sequence ID" value="NYV27449.1"/>
    <property type="molecule type" value="Genomic_DNA"/>
</dbReference>
<dbReference type="Gene3D" id="3.90.1010.20">
    <property type="match status" value="1"/>
</dbReference>
<dbReference type="RefSeq" id="WP_067320280.1">
    <property type="nucleotide sequence ID" value="NZ_CBCRWS010000003.1"/>
</dbReference>
<dbReference type="OrthoDB" id="95430at2"/>
<evidence type="ECO:0000313" key="1">
    <source>
        <dbReference type="EMBL" id="NYV27449.1"/>
    </source>
</evidence>
<name>A0A7Z0PEA6_9FUSO</name>
<proteinExistence type="predicted"/>
<sequence length="124" mass="14483">MKRLLLIFLTFVGITSFSNFNDGKYEVAHKKDGYTLTMRIIIKNSKILSVDFDKIDDKGVKLSTKDSVFREKKDKVKKYIVENQSFENLPDIYDKNSNKEFQTLIEYLIEKSKSSKPGIFEIKN</sequence>
<dbReference type="Proteomes" id="UP000526184">
    <property type="component" value="Unassembled WGS sequence"/>
</dbReference>